<organism evidence="1 2">
    <name type="scientific">Seminavis robusta</name>
    <dbReference type="NCBI Taxonomy" id="568900"/>
    <lineage>
        <taxon>Eukaryota</taxon>
        <taxon>Sar</taxon>
        <taxon>Stramenopiles</taxon>
        <taxon>Ochrophyta</taxon>
        <taxon>Bacillariophyta</taxon>
        <taxon>Bacillariophyceae</taxon>
        <taxon>Bacillariophycidae</taxon>
        <taxon>Naviculales</taxon>
        <taxon>Naviculaceae</taxon>
        <taxon>Seminavis</taxon>
    </lineage>
</organism>
<comment type="caution">
    <text evidence="1">The sequence shown here is derived from an EMBL/GenBank/DDBJ whole genome shotgun (WGS) entry which is preliminary data.</text>
</comment>
<reference evidence="1" key="1">
    <citation type="submission" date="2020-06" db="EMBL/GenBank/DDBJ databases">
        <authorList>
            <consortium name="Plant Systems Biology data submission"/>
        </authorList>
    </citation>
    <scope>NUCLEOTIDE SEQUENCE</scope>
    <source>
        <strain evidence="1">D6</strain>
    </source>
</reference>
<gene>
    <name evidence="1" type="ORF">SEMRO_68_G038310.1</name>
</gene>
<proteinExistence type="predicted"/>
<name>A0A9N8H7I0_9STRA</name>
<evidence type="ECO:0000313" key="1">
    <source>
        <dbReference type="EMBL" id="CAB9499783.1"/>
    </source>
</evidence>
<sequence length="282" mass="31243">MSVEQQQQSNTKLVVATRLHLGNASKDPPSQAKTDQTIANFAKFITTSCPPSTLALIAVDATPKIDGYDYVQAVQQACDKLDDHHKPTVLPVTPWGRFVPALNALVGHAASLQYDYILFCSAETTASKAAIDTLYRHIMDDQDTLVAGALLGGHDYQKDKTVVELNGRTTPWNTLALWRVSKLALTGFQMVSEGYLTTNNDEPSYGVEEVIAIALLQRLLGHDHAKAKLVQLPGDVDWNQDFGQDEERRKWHEDKMKSKLERPARQLQLFGSTSLSGTVYHL</sequence>
<dbReference type="Proteomes" id="UP001153069">
    <property type="component" value="Unassembled WGS sequence"/>
</dbReference>
<accession>A0A9N8H7I0</accession>
<dbReference type="AlphaFoldDB" id="A0A9N8H7I0"/>
<dbReference type="EMBL" id="CAICTM010000067">
    <property type="protein sequence ID" value="CAB9499783.1"/>
    <property type="molecule type" value="Genomic_DNA"/>
</dbReference>
<protein>
    <submittedName>
        <fullName evidence="1">Uncharacterized protein</fullName>
    </submittedName>
</protein>
<dbReference type="OrthoDB" id="9973624at2759"/>
<keyword evidence="2" id="KW-1185">Reference proteome</keyword>
<evidence type="ECO:0000313" key="2">
    <source>
        <dbReference type="Proteomes" id="UP001153069"/>
    </source>
</evidence>